<accession>A0A9W6MP25</accession>
<evidence type="ECO:0000313" key="3">
    <source>
        <dbReference type="EMBL" id="GLK53200.1"/>
    </source>
</evidence>
<dbReference type="Pfam" id="PF04748">
    <property type="entry name" value="Polysacc_deac_2"/>
    <property type="match status" value="1"/>
</dbReference>
<name>A0A9W6MP25_9PROT</name>
<feature type="region of interest" description="Disordered" evidence="1">
    <location>
        <begin position="410"/>
        <end position="446"/>
    </location>
</feature>
<evidence type="ECO:0000256" key="1">
    <source>
        <dbReference type="SAM" id="MobiDB-lite"/>
    </source>
</evidence>
<feature type="region of interest" description="Disordered" evidence="1">
    <location>
        <begin position="94"/>
        <end position="140"/>
    </location>
</feature>
<keyword evidence="2" id="KW-0472">Membrane</keyword>
<reference evidence="3" key="1">
    <citation type="journal article" date="2014" name="Int. J. Syst. Evol. Microbiol.">
        <title>Complete genome sequence of Corynebacterium casei LMG S-19264T (=DSM 44701T), isolated from a smear-ripened cheese.</title>
        <authorList>
            <consortium name="US DOE Joint Genome Institute (JGI-PGF)"/>
            <person name="Walter F."/>
            <person name="Albersmeier A."/>
            <person name="Kalinowski J."/>
            <person name="Ruckert C."/>
        </authorList>
    </citation>
    <scope>NUCLEOTIDE SEQUENCE</scope>
    <source>
        <strain evidence="3">VKM B-1513</strain>
    </source>
</reference>
<dbReference type="InterPro" id="IPR006837">
    <property type="entry name" value="Divergent_DAC"/>
</dbReference>
<keyword evidence="2" id="KW-0812">Transmembrane</keyword>
<feature type="compositionally biased region" description="Low complexity" evidence="1">
    <location>
        <begin position="104"/>
        <end position="124"/>
    </location>
</feature>
<feature type="transmembrane region" description="Helical" evidence="2">
    <location>
        <begin position="20"/>
        <end position="40"/>
    </location>
</feature>
<dbReference type="Proteomes" id="UP001143486">
    <property type="component" value="Unassembled WGS sequence"/>
</dbReference>
<evidence type="ECO:0000256" key="2">
    <source>
        <dbReference type="SAM" id="Phobius"/>
    </source>
</evidence>
<dbReference type="GO" id="GO:0005975">
    <property type="term" value="P:carbohydrate metabolic process"/>
    <property type="evidence" value="ECO:0007669"/>
    <property type="project" value="InterPro"/>
</dbReference>
<evidence type="ECO:0008006" key="5">
    <source>
        <dbReference type="Google" id="ProtNLM"/>
    </source>
</evidence>
<proteinExistence type="predicted"/>
<dbReference type="EMBL" id="BSFE01000008">
    <property type="protein sequence ID" value="GLK53200.1"/>
    <property type="molecule type" value="Genomic_DNA"/>
</dbReference>
<protein>
    <recommendedName>
        <fullName evidence="5">Divergent polysaccharide deacetylase</fullName>
    </recommendedName>
</protein>
<dbReference type="PANTHER" id="PTHR30105">
    <property type="entry name" value="UNCHARACTERIZED YIBQ-RELATED"/>
    <property type="match status" value="1"/>
</dbReference>
<keyword evidence="4" id="KW-1185">Reference proteome</keyword>
<dbReference type="Gene3D" id="3.20.20.370">
    <property type="entry name" value="Glycoside hydrolase/deacetylase"/>
    <property type="match status" value="1"/>
</dbReference>
<sequence length="446" mass="46244">MTTAVLRHAQPLLTIRAPVIAGLATAGLFSLVIAGVALFGEADTAPPAARGGFEPVTLPQQTAEAGHDGLRNDHGADERPIRFLEPEDHADASLAGVRDGFGGSPNSASAAGHAAPSAPGGSDPADAEARHAASTGQANPNALRAAPVAGLTEPGPGGLLPVIGPDGTRPSRAYARPFHGDPAAPTIAIVVGGMGLNRTVTQAAIDELPPEVALSFAPYTEDLQAWIDRARAAGHEVLIEAPMEPFDYPNNDPGPHTLLADGAAEENGRRLAWLLSRTTGYFGVTNYLGARFSASQDALRQVFDTLEQRGVAFLHDGAGRRSTIEAAANATDIEYAIADRILDEDPSPASIDERLLALEALAIQNGAALGTGFAYPATVEQVRDWAANLDMRGYQLAPPSAVMARRRLEARLAAESQPETPPPSAAAPRRTASAEDHAPAASSGHH</sequence>
<comment type="caution">
    <text evidence="3">The sequence shown here is derived from an EMBL/GenBank/DDBJ whole genome shotgun (WGS) entry which is preliminary data.</text>
</comment>
<dbReference type="SUPFAM" id="SSF88713">
    <property type="entry name" value="Glycoside hydrolase/deacetylase"/>
    <property type="match status" value="1"/>
</dbReference>
<dbReference type="PANTHER" id="PTHR30105:SF2">
    <property type="entry name" value="DIVERGENT POLYSACCHARIDE DEACETYLASE SUPERFAMILY"/>
    <property type="match status" value="1"/>
</dbReference>
<keyword evidence="2" id="KW-1133">Transmembrane helix</keyword>
<dbReference type="RefSeq" id="WP_271187556.1">
    <property type="nucleotide sequence ID" value="NZ_BSFE01000008.1"/>
</dbReference>
<organism evidence="3 4">
    <name type="scientific">Maricaulis virginensis</name>
    <dbReference type="NCBI Taxonomy" id="144022"/>
    <lineage>
        <taxon>Bacteria</taxon>
        <taxon>Pseudomonadati</taxon>
        <taxon>Pseudomonadota</taxon>
        <taxon>Alphaproteobacteria</taxon>
        <taxon>Maricaulales</taxon>
        <taxon>Maricaulaceae</taxon>
        <taxon>Maricaulis</taxon>
    </lineage>
</organism>
<dbReference type="CDD" id="cd10936">
    <property type="entry name" value="CE4_DAC2"/>
    <property type="match status" value="1"/>
</dbReference>
<evidence type="ECO:0000313" key="4">
    <source>
        <dbReference type="Proteomes" id="UP001143486"/>
    </source>
</evidence>
<reference evidence="3" key="2">
    <citation type="submission" date="2023-01" db="EMBL/GenBank/DDBJ databases">
        <authorList>
            <person name="Sun Q."/>
            <person name="Evtushenko L."/>
        </authorList>
    </citation>
    <scope>NUCLEOTIDE SEQUENCE</scope>
    <source>
        <strain evidence="3">VKM B-1513</strain>
    </source>
</reference>
<dbReference type="InterPro" id="IPR011330">
    <property type="entry name" value="Glyco_hydro/deAcase_b/a-brl"/>
</dbReference>
<gene>
    <name evidence="3" type="ORF">GCM10017621_27080</name>
</gene>
<dbReference type="AlphaFoldDB" id="A0A9W6MP25"/>